<dbReference type="GO" id="GO:0051301">
    <property type="term" value="P:cell division"/>
    <property type="evidence" value="ECO:0007669"/>
    <property type="project" value="InterPro"/>
</dbReference>
<sequence length="385" mass="40436">MDAARRLDRDLRRRAAGSGVSDARRHSLTRTFKGGNMASTIVGLDIGNGVIRAAELADPGKAKPTLLRYHSIVVPPTAIQKGEVLEVGTVSAALKQLWATAGFKSKKVVLGMGNQRVMVRDVSVPQMPLAQIKESLPFQVQELLPVPVADAILDFYPVSAGRSENSDVVNGLLIAAVKEPVLKNVEAVQAAGLDPVEVDLIPFALTRALVPMSDSRDLVAIVHIGATTTSVVIAANGVPQFVRIIQSGGEDITQALVRRLGLDAAQSDKVKRGFGLNSENVAPDWKPAVEAIVTAAGELIDSVRNTLSFFVNTHQGVRLDRAYLSGGGAQLAGLPAAMADAIRLPVGLPDPLARFSVAKTVDAERLRADLAGVPVAAGLALGSKS</sequence>
<dbReference type="Gene3D" id="3.30.420.40">
    <property type="match status" value="2"/>
</dbReference>
<dbReference type="InterPro" id="IPR043129">
    <property type="entry name" value="ATPase_NBD"/>
</dbReference>
<comment type="caution">
    <text evidence="2">The sequence shown here is derived from an EMBL/GenBank/DDBJ whole genome shotgun (WGS) entry which is preliminary data.</text>
</comment>
<evidence type="ECO:0000313" key="3">
    <source>
        <dbReference type="Proteomes" id="UP000553888"/>
    </source>
</evidence>
<dbReference type="InterPro" id="IPR003494">
    <property type="entry name" value="SHS2_FtsA"/>
</dbReference>
<dbReference type="SMART" id="SM00842">
    <property type="entry name" value="FtsA"/>
    <property type="match status" value="1"/>
</dbReference>
<dbReference type="RefSeq" id="WP_343046746.1">
    <property type="nucleotide sequence ID" value="NZ_JACBZY010000001.1"/>
</dbReference>
<dbReference type="PANTHER" id="PTHR32432:SF3">
    <property type="entry name" value="ETHANOLAMINE UTILIZATION PROTEIN EUTJ"/>
    <property type="match status" value="1"/>
</dbReference>
<protein>
    <submittedName>
        <fullName evidence="2">Type IV pilus assembly protein PilM</fullName>
    </submittedName>
</protein>
<dbReference type="EMBL" id="JACBZY010000001">
    <property type="protein sequence ID" value="NYH00671.1"/>
    <property type="molecule type" value="Genomic_DNA"/>
</dbReference>
<feature type="domain" description="SHS2" evidence="1">
    <location>
        <begin position="41"/>
        <end position="209"/>
    </location>
</feature>
<dbReference type="InterPro" id="IPR050696">
    <property type="entry name" value="FtsA/MreB"/>
</dbReference>
<organism evidence="2 3">
    <name type="scientific">Schumannella luteola</name>
    <dbReference type="NCBI Taxonomy" id="472059"/>
    <lineage>
        <taxon>Bacteria</taxon>
        <taxon>Bacillati</taxon>
        <taxon>Actinomycetota</taxon>
        <taxon>Actinomycetes</taxon>
        <taxon>Micrococcales</taxon>
        <taxon>Microbacteriaceae</taxon>
        <taxon>Schumannella</taxon>
    </lineage>
</organism>
<keyword evidence="3" id="KW-1185">Reference proteome</keyword>
<dbReference type="Proteomes" id="UP000553888">
    <property type="component" value="Unassembled WGS sequence"/>
</dbReference>
<evidence type="ECO:0000313" key="2">
    <source>
        <dbReference type="EMBL" id="NYH00671.1"/>
    </source>
</evidence>
<reference evidence="2 3" key="1">
    <citation type="submission" date="2020-07" db="EMBL/GenBank/DDBJ databases">
        <title>Sequencing the genomes of 1000 actinobacteria strains.</title>
        <authorList>
            <person name="Klenk H.-P."/>
        </authorList>
    </citation>
    <scope>NUCLEOTIDE SEQUENCE [LARGE SCALE GENOMIC DNA]</scope>
    <source>
        <strain evidence="2 3">DSM 23141</strain>
    </source>
</reference>
<accession>A0A852YHA7</accession>
<dbReference type="SUPFAM" id="SSF53067">
    <property type="entry name" value="Actin-like ATPase domain"/>
    <property type="match status" value="2"/>
</dbReference>
<name>A0A852YHA7_9MICO</name>
<dbReference type="Gene3D" id="3.30.1490.300">
    <property type="match status" value="1"/>
</dbReference>
<dbReference type="CDD" id="cd24049">
    <property type="entry name" value="ASKHA_NBD_PilM"/>
    <property type="match status" value="1"/>
</dbReference>
<proteinExistence type="predicted"/>
<evidence type="ECO:0000259" key="1">
    <source>
        <dbReference type="SMART" id="SM00842"/>
    </source>
</evidence>
<dbReference type="PANTHER" id="PTHR32432">
    <property type="entry name" value="CELL DIVISION PROTEIN FTSA-RELATED"/>
    <property type="match status" value="1"/>
</dbReference>
<dbReference type="PIRSF" id="PIRSF019169">
    <property type="entry name" value="PilM"/>
    <property type="match status" value="1"/>
</dbReference>
<dbReference type="NCBIfam" id="TIGR01175">
    <property type="entry name" value="pilM"/>
    <property type="match status" value="1"/>
</dbReference>
<dbReference type="Pfam" id="PF11104">
    <property type="entry name" value="PilM_2"/>
    <property type="match status" value="1"/>
</dbReference>
<dbReference type="AlphaFoldDB" id="A0A852YHA7"/>
<gene>
    <name evidence="2" type="ORF">BJ979_003296</name>
</gene>
<dbReference type="InterPro" id="IPR005883">
    <property type="entry name" value="PilM"/>
</dbReference>